<gene>
    <name evidence="1" type="ORF">EQG49_02425</name>
</gene>
<dbReference type="Proteomes" id="UP000292886">
    <property type="component" value="Chromosome"/>
</dbReference>
<name>A0A4P6YS04_9LACO</name>
<organism evidence="1 2">
    <name type="scientific">Periweissella cryptocerci</name>
    <dbReference type="NCBI Taxonomy" id="2506420"/>
    <lineage>
        <taxon>Bacteria</taxon>
        <taxon>Bacillati</taxon>
        <taxon>Bacillota</taxon>
        <taxon>Bacilli</taxon>
        <taxon>Lactobacillales</taxon>
        <taxon>Lactobacillaceae</taxon>
        <taxon>Periweissella</taxon>
    </lineage>
</organism>
<sequence length="203" mass="23203">MAKKTIELTAEGTIKGDTYYSDGTRFDGEFSIGKKQIELLRLDKLATITLEVEQDLVEVPTWFDDWYKKVAELAESPSINGEHHKTIALYLLNRTGFDGALTADRFNPAHYLVNGERYIPDGEETILFTKAILDGYKIKEEPKYLIKISTDSEGDAWYLGKDGQVEFENEEYPTADPSFHFTQSEIKPEYEPFKVEVKKNGKD</sequence>
<proteinExistence type="predicted"/>
<dbReference type="AlphaFoldDB" id="A0A4P6YS04"/>
<dbReference type="RefSeq" id="WP_133362480.1">
    <property type="nucleotide sequence ID" value="NZ_CP037940.1"/>
</dbReference>
<dbReference type="KEGG" id="wei:EQG49_02425"/>
<keyword evidence="2" id="KW-1185">Reference proteome</keyword>
<evidence type="ECO:0000313" key="2">
    <source>
        <dbReference type="Proteomes" id="UP000292886"/>
    </source>
</evidence>
<evidence type="ECO:0000313" key="1">
    <source>
        <dbReference type="EMBL" id="QBO35400.1"/>
    </source>
</evidence>
<protein>
    <submittedName>
        <fullName evidence="1">DUF1642 domain-containing protein</fullName>
    </submittedName>
</protein>
<dbReference type="InterPro" id="IPR012865">
    <property type="entry name" value="DUF1642"/>
</dbReference>
<dbReference type="OrthoDB" id="2301693at2"/>
<dbReference type="EMBL" id="CP037940">
    <property type="protein sequence ID" value="QBO35400.1"/>
    <property type="molecule type" value="Genomic_DNA"/>
</dbReference>
<reference evidence="2" key="1">
    <citation type="submission" date="2019-03" db="EMBL/GenBank/DDBJ databases">
        <title>Weissella sp. 26KH-42 Genome sequencing.</title>
        <authorList>
            <person name="Heo J."/>
            <person name="Kim S.-J."/>
            <person name="Kim J.-S."/>
            <person name="Hong S.-B."/>
            <person name="Kwon S.-W."/>
        </authorList>
    </citation>
    <scope>NUCLEOTIDE SEQUENCE [LARGE SCALE GENOMIC DNA]</scope>
    <source>
        <strain evidence="2">26KH-42</strain>
    </source>
</reference>
<dbReference type="Pfam" id="PF07852">
    <property type="entry name" value="DUF1642"/>
    <property type="match status" value="1"/>
</dbReference>
<accession>A0A4P6YS04</accession>